<protein>
    <submittedName>
        <fullName evidence="2">Uncharacterized protein</fullName>
    </submittedName>
</protein>
<dbReference type="RefSeq" id="WP_338102202.1">
    <property type="nucleotide sequence ID" value="NZ_CP131060.1"/>
</dbReference>
<evidence type="ECO:0000256" key="1">
    <source>
        <dbReference type="SAM" id="Phobius"/>
    </source>
</evidence>
<keyword evidence="1" id="KW-1133">Transmembrane helix</keyword>
<feature type="transmembrane region" description="Helical" evidence="1">
    <location>
        <begin position="56"/>
        <end position="81"/>
    </location>
</feature>
<feature type="transmembrane region" description="Helical" evidence="1">
    <location>
        <begin position="93"/>
        <end position="113"/>
    </location>
</feature>
<keyword evidence="1" id="KW-0812">Transmembrane</keyword>
<keyword evidence="3" id="KW-1185">Reference proteome</keyword>
<keyword evidence="1" id="KW-0472">Membrane</keyword>
<gene>
    <name evidence="2" type="ORF">MsAc7_14170</name>
</gene>
<dbReference type="Proteomes" id="UP001303587">
    <property type="component" value="Chromosome"/>
</dbReference>
<dbReference type="EMBL" id="CP131060">
    <property type="protein sequence ID" value="WNY25853.1"/>
    <property type="molecule type" value="Genomic_DNA"/>
</dbReference>
<name>A0AA97A4I4_9EURY</name>
<organism evidence="2 3">
    <name type="scientific">Methanolapillus millepedarum</name>
    <dbReference type="NCBI Taxonomy" id="3028296"/>
    <lineage>
        <taxon>Archaea</taxon>
        <taxon>Methanobacteriati</taxon>
        <taxon>Methanobacteriota</taxon>
        <taxon>Stenosarchaea group</taxon>
        <taxon>Methanomicrobia</taxon>
        <taxon>Methanosarcinales</taxon>
        <taxon>Methanosarcinaceae</taxon>
        <taxon>Methanolapillus</taxon>
    </lineage>
</organism>
<proteinExistence type="predicted"/>
<reference evidence="2 3" key="1">
    <citation type="submission" date="2023-07" db="EMBL/GenBank/DDBJ databases">
        <title>Closed genoem sequence of Methanosarcinaceae archaeon Ac7.</title>
        <authorList>
            <person name="Poehlein A."/>
            <person name="Protasov E."/>
            <person name="Platt K."/>
            <person name="Reeh H."/>
            <person name="Daniel R."/>
            <person name="Brune A."/>
        </authorList>
    </citation>
    <scope>NUCLEOTIDE SEQUENCE [LARGE SCALE GENOMIC DNA]</scope>
    <source>
        <strain evidence="2 3">Ac7</strain>
    </source>
</reference>
<evidence type="ECO:0000313" key="2">
    <source>
        <dbReference type="EMBL" id="WNY25853.1"/>
    </source>
</evidence>
<evidence type="ECO:0000313" key="3">
    <source>
        <dbReference type="Proteomes" id="UP001303587"/>
    </source>
</evidence>
<dbReference type="GeneID" id="89230517"/>
<sequence length="335" mass="39149">MIASFYEFLFFVTSVVPRAYVLLMAFSTMIPGVYIASRKNFLYTLNQKYDFFVTRLFFTVPGLAFLNFGVSVFIEIIVYFISPDLAYIFFNTFGYLSILLIPLIFDFILILYFRKISPTDKPEILRRKECKCELYVYIPSYKIHGGNYYGAKFEIINKSRKSDELMIQNQISDLIIREKELHGKNISLTDFGELILTKIGLDIFNENAISGFDFRPVMNSIGNTLFPKAEISNQTVQLISNHIMPPLSSKTIFRREKNPASVFVSYSDFYYCRNVLDEICDLNQTVEYFGSNSGIPYFVQRYWIITKKTKDILIHKFDQKEEDFRPVYLVEEVTV</sequence>
<dbReference type="AlphaFoldDB" id="A0AA97A4I4"/>
<accession>A0AA97A4I4</accession>
<feature type="transmembrane region" description="Helical" evidence="1">
    <location>
        <begin position="20"/>
        <end position="36"/>
    </location>
</feature>